<dbReference type="EMBL" id="PGEZ01000001">
    <property type="protein sequence ID" value="PJJ57703.1"/>
    <property type="molecule type" value="Genomic_DNA"/>
</dbReference>
<dbReference type="SMART" id="SM00342">
    <property type="entry name" value="HTH_ARAC"/>
    <property type="match status" value="1"/>
</dbReference>
<sequence>MVDGHRIELVRHHAPAALGGLVAGIVGMSERAPGVVRRRQPAGSLVPLVFSFGSRLRVDALAGDGRADREYGSFLAGFSTGPASTSFERSQDCVQVYLTPLGVERILGIPGMQAARSVLDLDDIDPALGGSTSDRLHAATTWRHRFDIVETLLLDRASRTADPPGWLPWMWGQIHASGGQARIADLVSATGWSHRHVTSRFAEHVGVTPKQASSVVRFERASLDLGRLPLAEIAARHGYSDQSHFTRDAGRFAGETPQEHAAAQRPTAVTALGATY</sequence>
<evidence type="ECO:0000256" key="3">
    <source>
        <dbReference type="ARBA" id="ARBA00023163"/>
    </source>
</evidence>
<dbReference type="PANTHER" id="PTHR46796:SF15">
    <property type="entry name" value="BLL1074 PROTEIN"/>
    <property type="match status" value="1"/>
</dbReference>
<keyword evidence="6" id="KW-1185">Reference proteome</keyword>
<evidence type="ECO:0000313" key="5">
    <source>
        <dbReference type="EMBL" id="PJJ57703.1"/>
    </source>
</evidence>
<protein>
    <submittedName>
        <fullName evidence="5">AraC-like DNA-binding protein</fullName>
    </submittedName>
</protein>
<dbReference type="PROSITE" id="PS01124">
    <property type="entry name" value="HTH_ARAC_FAMILY_2"/>
    <property type="match status" value="1"/>
</dbReference>
<keyword evidence="3" id="KW-0804">Transcription</keyword>
<feature type="domain" description="HTH araC/xylS-type" evidence="4">
    <location>
        <begin position="182"/>
        <end position="263"/>
    </location>
</feature>
<evidence type="ECO:0000256" key="2">
    <source>
        <dbReference type="ARBA" id="ARBA00023125"/>
    </source>
</evidence>
<keyword evidence="2 5" id="KW-0238">DNA-binding</keyword>
<dbReference type="PANTHER" id="PTHR46796">
    <property type="entry name" value="HTH-TYPE TRANSCRIPTIONAL ACTIVATOR RHAS-RELATED"/>
    <property type="match status" value="1"/>
</dbReference>
<dbReference type="AlphaFoldDB" id="A0A2M9BID9"/>
<dbReference type="Proteomes" id="UP000230842">
    <property type="component" value="Unassembled WGS sequence"/>
</dbReference>
<dbReference type="GO" id="GO:0003700">
    <property type="term" value="F:DNA-binding transcription factor activity"/>
    <property type="evidence" value="ECO:0007669"/>
    <property type="project" value="InterPro"/>
</dbReference>
<organism evidence="5 6">
    <name type="scientific">Mumia flava</name>
    <dbReference type="NCBI Taxonomy" id="1348852"/>
    <lineage>
        <taxon>Bacteria</taxon>
        <taxon>Bacillati</taxon>
        <taxon>Actinomycetota</taxon>
        <taxon>Actinomycetes</taxon>
        <taxon>Propionibacteriales</taxon>
        <taxon>Nocardioidaceae</taxon>
        <taxon>Mumia</taxon>
    </lineage>
</organism>
<gene>
    <name evidence="5" type="ORF">CLV56_1941</name>
</gene>
<proteinExistence type="predicted"/>
<dbReference type="RefSeq" id="WP_100414746.1">
    <property type="nucleotide sequence ID" value="NZ_PGEZ01000001.1"/>
</dbReference>
<dbReference type="InterPro" id="IPR009057">
    <property type="entry name" value="Homeodomain-like_sf"/>
</dbReference>
<dbReference type="InterPro" id="IPR018060">
    <property type="entry name" value="HTH_AraC"/>
</dbReference>
<dbReference type="Pfam" id="PF12833">
    <property type="entry name" value="HTH_18"/>
    <property type="match status" value="1"/>
</dbReference>
<accession>A0A2M9BID9</accession>
<dbReference type="GO" id="GO:0043565">
    <property type="term" value="F:sequence-specific DNA binding"/>
    <property type="evidence" value="ECO:0007669"/>
    <property type="project" value="InterPro"/>
</dbReference>
<comment type="caution">
    <text evidence="5">The sequence shown here is derived from an EMBL/GenBank/DDBJ whole genome shotgun (WGS) entry which is preliminary data.</text>
</comment>
<evidence type="ECO:0000313" key="6">
    <source>
        <dbReference type="Proteomes" id="UP000230842"/>
    </source>
</evidence>
<name>A0A2M9BID9_9ACTN</name>
<dbReference type="Gene3D" id="1.10.10.60">
    <property type="entry name" value="Homeodomain-like"/>
    <property type="match status" value="1"/>
</dbReference>
<keyword evidence="1" id="KW-0805">Transcription regulation</keyword>
<evidence type="ECO:0000256" key="1">
    <source>
        <dbReference type="ARBA" id="ARBA00023015"/>
    </source>
</evidence>
<evidence type="ECO:0000259" key="4">
    <source>
        <dbReference type="PROSITE" id="PS01124"/>
    </source>
</evidence>
<dbReference type="OrthoDB" id="2559672at2"/>
<dbReference type="InterPro" id="IPR050204">
    <property type="entry name" value="AraC_XylS_family_regulators"/>
</dbReference>
<dbReference type="SUPFAM" id="SSF46689">
    <property type="entry name" value="Homeodomain-like"/>
    <property type="match status" value="1"/>
</dbReference>
<reference evidence="5 6" key="1">
    <citation type="submission" date="2017-11" db="EMBL/GenBank/DDBJ databases">
        <title>Genomic Encyclopedia of Archaeal and Bacterial Type Strains, Phase II (KMG-II): From Individual Species to Whole Genera.</title>
        <authorList>
            <person name="Goeker M."/>
        </authorList>
    </citation>
    <scope>NUCLEOTIDE SEQUENCE [LARGE SCALE GENOMIC DNA]</scope>
    <source>
        <strain evidence="5 6">DSM 27763</strain>
    </source>
</reference>